<comment type="caution">
    <text evidence="6">The sequence shown here is derived from an EMBL/GenBank/DDBJ whole genome shotgun (WGS) entry which is preliminary data.</text>
</comment>
<dbReference type="PROSITE" id="PS50932">
    <property type="entry name" value="HTH_LACI_2"/>
    <property type="match status" value="1"/>
</dbReference>
<name>A0A852TYK8_9ACTN</name>
<dbReference type="Proteomes" id="UP000589036">
    <property type="component" value="Unassembled WGS sequence"/>
</dbReference>
<keyword evidence="7" id="KW-1185">Reference proteome</keyword>
<evidence type="ECO:0000256" key="3">
    <source>
        <dbReference type="ARBA" id="ARBA00023163"/>
    </source>
</evidence>
<evidence type="ECO:0000259" key="5">
    <source>
        <dbReference type="PROSITE" id="PS50932"/>
    </source>
</evidence>
<dbReference type="CDD" id="cd06267">
    <property type="entry name" value="PBP1_LacI_sugar_binding-like"/>
    <property type="match status" value="1"/>
</dbReference>
<evidence type="ECO:0000313" key="6">
    <source>
        <dbReference type="EMBL" id="NYE48425.1"/>
    </source>
</evidence>
<accession>A0A852TYK8</accession>
<evidence type="ECO:0000256" key="4">
    <source>
        <dbReference type="SAM" id="MobiDB-lite"/>
    </source>
</evidence>
<dbReference type="SUPFAM" id="SSF47413">
    <property type="entry name" value="lambda repressor-like DNA-binding domains"/>
    <property type="match status" value="1"/>
</dbReference>
<dbReference type="InterPro" id="IPR046335">
    <property type="entry name" value="LacI/GalR-like_sensor"/>
</dbReference>
<organism evidence="6 7">
    <name type="scientific">Spinactinospora alkalitolerans</name>
    <dbReference type="NCBI Taxonomy" id="687207"/>
    <lineage>
        <taxon>Bacteria</taxon>
        <taxon>Bacillati</taxon>
        <taxon>Actinomycetota</taxon>
        <taxon>Actinomycetes</taxon>
        <taxon>Streptosporangiales</taxon>
        <taxon>Nocardiopsidaceae</taxon>
        <taxon>Spinactinospora</taxon>
    </lineage>
</organism>
<gene>
    <name evidence="6" type="ORF">HDA32_003545</name>
</gene>
<dbReference type="GO" id="GO:0003700">
    <property type="term" value="F:DNA-binding transcription factor activity"/>
    <property type="evidence" value="ECO:0007669"/>
    <property type="project" value="TreeGrafter"/>
</dbReference>
<dbReference type="Pfam" id="PF13377">
    <property type="entry name" value="Peripla_BP_3"/>
    <property type="match status" value="1"/>
</dbReference>
<evidence type="ECO:0000256" key="1">
    <source>
        <dbReference type="ARBA" id="ARBA00023015"/>
    </source>
</evidence>
<dbReference type="AlphaFoldDB" id="A0A852TYK8"/>
<proteinExistence type="predicted"/>
<dbReference type="GO" id="GO:0000976">
    <property type="term" value="F:transcription cis-regulatory region binding"/>
    <property type="evidence" value="ECO:0007669"/>
    <property type="project" value="TreeGrafter"/>
</dbReference>
<reference evidence="6 7" key="1">
    <citation type="submission" date="2020-07" db="EMBL/GenBank/DDBJ databases">
        <title>Sequencing the genomes of 1000 actinobacteria strains.</title>
        <authorList>
            <person name="Klenk H.-P."/>
        </authorList>
    </citation>
    <scope>NUCLEOTIDE SEQUENCE [LARGE SCALE GENOMIC DNA]</scope>
    <source>
        <strain evidence="6 7">CXB654</strain>
    </source>
</reference>
<dbReference type="PANTHER" id="PTHR30146:SF155">
    <property type="entry name" value="ALANINE RACEMASE"/>
    <property type="match status" value="1"/>
</dbReference>
<sequence>MRRPTIVDIAKAAGVSKGSVSYALNGRPGVSEATRRRILSIAEDLGWAPSTAARTLSDGRTDAIGLVIDRPARTLGLEPFFMALISGIQTALAETSTSLLLQVTQEQRQEMSTYASWHARRRVDGVLVVDLRTDDPRPAALHGLGLPAVLIGGPLPGAAQPCVWSDDASVVREVLEYLAALGHRRIARVAGPAHLLHTRTRSRAFEESAAEFGLDDCGIVHSDYSDEAGARSTRRLLSRRRPPTALMFDNDLMAVSALGVAREMGFAVPGDLSIVAWDDSPLCRMMRPPLTAVSRDVEAHGEQAVRVLRDALAGAVPHDAATPPAVMVPRASTGPPPARRS</sequence>
<dbReference type="InterPro" id="IPR000843">
    <property type="entry name" value="HTH_LacI"/>
</dbReference>
<evidence type="ECO:0000256" key="2">
    <source>
        <dbReference type="ARBA" id="ARBA00023125"/>
    </source>
</evidence>
<dbReference type="InterPro" id="IPR028082">
    <property type="entry name" value="Peripla_BP_I"/>
</dbReference>
<keyword evidence="1" id="KW-0805">Transcription regulation</keyword>
<dbReference type="PROSITE" id="PS00356">
    <property type="entry name" value="HTH_LACI_1"/>
    <property type="match status" value="1"/>
</dbReference>
<protein>
    <submittedName>
        <fullName evidence="6">DNA-binding LacI/PurR family transcriptional regulator</fullName>
    </submittedName>
</protein>
<dbReference type="EMBL" id="JACCCC010000001">
    <property type="protein sequence ID" value="NYE48425.1"/>
    <property type="molecule type" value="Genomic_DNA"/>
</dbReference>
<dbReference type="SUPFAM" id="SSF53822">
    <property type="entry name" value="Periplasmic binding protein-like I"/>
    <property type="match status" value="1"/>
</dbReference>
<dbReference type="InterPro" id="IPR010982">
    <property type="entry name" value="Lambda_DNA-bd_dom_sf"/>
</dbReference>
<evidence type="ECO:0000313" key="7">
    <source>
        <dbReference type="Proteomes" id="UP000589036"/>
    </source>
</evidence>
<dbReference type="SMART" id="SM00354">
    <property type="entry name" value="HTH_LACI"/>
    <property type="match status" value="1"/>
</dbReference>
<feature type="domain" description="HTH lacI-type" evidence="5">
    <location>
        <begin position="4"/>
        <end position="58"/>
    </location>
</feature>
<dbReference type="Gene3D" id="3.40.50.2300">
    <property type="match status" value="2"/>
</dbReference>
<dbReference type="CDD" id="cd01392">
    <property type="entry name" value="HTH_LacI"/>
    <property type="match status" value="1"/>
</dbReference>
<dbReference type="Pfam" id="PF00356">
    <property type="entry name" value="LacI"/>
    <property type="match status" value="1"/>
</dbReference>
<keyword evidence="3" id="KW-0804">Transcription</keyword>
<dbReference type="Gene3D" id="1.10.260.40">
    <property type="entry name" value="lambda repressor-like DNA-binding domains"/>
    <property type="match status" value="1"/>
</dbReference>
<dbReference type="PANTHER" id="PTHR30146">
    <property type="entry name" value="LACI-RELATED TRANSCRIPTIONAL REPRESSOR"/>
    <property type="match status" value="1"/>
</dbReference>
<feature type="region of interest" description="Disordered" evidence="4">
    <location>
        <begin position="320"/>
        <end position="341"/>
    </location>
</feature>
<dbReference type="RefSeq" id="WP_179644209.1">
    <property type="nucleotide sequence ID" value="NZ_BAAAYY010000004.1"/>
</dbReference>
<keyword evidence="2 6" id="KW-0238">DNA-binding</keyword>